<gene>
    <name evidence="1" type="ORF">RM553_19435</name>
</gene>
<comment type="caution">
    <text evidence="1">The sequence shown here is derived from an EMBL/GenBank/DDBJ whole genome shotgun (WGS) entry which is preliminary data.</text>
</comment>
<reference evidence="1 2" key="1">
    <citation type="submission" date="2023-09" db="EMBL/GenBank/DDBJ databases">
        <authorList>
            <person name="Rey-Velasco X."/>
        </authorList>
    </citation>
    <scope>NUCLEOTIDE SEQUENCE [LARGE SCALE GENOMIC DNA]</scope>
    <source>
        <strain evidence="1 2">F363</strain>
    </source>
</reference>
<evidence type="ECO:0000313" key="1">
    <source>
        <dbReference type="EMBL" id="MDT0645014.1"/>
    </source>
</evidence>
<protein>
    <submittedName>
        <fullName evidence="1">Uncharacterized protein</fullName>
    </submittedName>
</protein>
<sequence length="250" mass="29032">MRNSIYISEVIQYGPNLKEDEILGICENISHYYNLKSFKKTDSIKKIAYENEFENLNKGNERIIKMSKSKYIDDFFKNGSLQLGTFKYYQQFDNPEIGDKTEGSFVVVGQNSKSTTFAVVGGGFNNYMFCAYNGAPNPEVINKFGYDDYFEITNIQGFRDAIARKLEATNILSSNCLYRQFKVLVGQTDENFNLQELSNAYNLVNNSKYFIKTTDFDHQNEYRILWNLPTDLEDKLIIKCPEAIQYCKRK</sequence>
<dbReference type="Proteomes" id="UP001262889">
    <property type="component" value="Unassembled WGS sequence"/>
</dbReference>
<dbReference type="RefSeq" id="WP_311536625.1">
    <property type="nucleotide sequence ID" value="NZ_JAVRHQ010000078.1"/>
</dbReference>
<keyword evidence="2" id="KW-1185">Reference proteome</keyword>
<evidence type="ECO:0000313" key="2">
    <source>
        <dbReference type="Proteomes" id="UP001262889"/>
    </source>
</evidence>
<organism evidence="1 2">
    <name type="scientific">Autumnicola tepida</name>
    <dbReference type="NCBI Taxonomy" id="3075595"/>
    <lineage>
        <taxon>Bacteria</taxon>
        <taxon>Pseudomonadati</taxon>
        <taxon>Bacteroidota</taxon>
        <taxon>Flavobacteriia</taxon>
        <taxon>Flavobacteriales</taxon>
        <taxon>Flavobacteriaceae</taxon>
        <taxon>Autumnicola</taxon>
    </lineage>
</organism>
<proteinExistence type="predicted"/>
<dbReference type="EMBL" id="JAVRHQ010000078">
    <property type="protein sequence ID" value="MDT0645014.1"/>
    <property type="molecule type" value="Genomic_DNA"/>
</dbReference>
<accession>A0ABU3CFB5</accession>
<name>A0ABU3CFB5_9FLAO</name>